<evidence type="ECO:0000313" key="3">
    <source>
        <dbReference type="Proteomes" id="UP000535543"/>
    </source>
</evidence>
<keyword evidence="3" id="KW-1185">Reference proteome</keyword>
<reference evidence="2 3" key="1">
    <citation type="submission" date="2019-05" db="EMBL/GenBank/DDBJ databases">
        <authorList>
            <person name="Lee S.D."/>
        </authorList>
    </citation>
    <scope>NUCLEOTIDE SEQUENCE [LARGE SCALE GENOMIC DNA]</scope>
    <source>
        <strain evidence="2 3">YC2-7</strain>
    </source>
</reference>
<evidence type="ECO:0000256" key="1">
    <source>
        <dbReference type="SAM" id="MobiDB-lite"/>
    </source>
</evidence>
<dbReference type="Proteomes" id="UP000535543">
    <property type="component" value="Unassembled WGS sequence"/>
</dbReference>
<sequence length="237" mass="23751">MRVPTSLVPIVVALAVAGCSSDSDKSALPDVKPSVAAPSTPSAPPITDPAAIRAALLTAAELPPGFSQLVDLPTEAPAGPGADNPDKSSTDPARCAVVLSPISQQQTGSAANASARFGGPGYNSIDVDAASYVDVAAAFSRVQELIGQCTHYTGTDADGVAIDYRIGGTDLPTVGDASTAFRVLTESMGITLTTDVIVAVVGSTVVQLTATGRAPIDAGVLTGLATKQVDRLRHASG</sequence>
<comment type="caution">
    <text evidence="2">The sequence shown here is derived from an EMBL/GenBank/DDBJ whole genome shotgun (WGS) entry which is preliminary data.</text>
</comment>
<feature type="region of interest" description="Disordered" evidence="1">
    <location>
        <begin position="21"/>
        <end position="47"/>
    </location>
</feature>
<feature type="region of interest" description="Disordered" evidence="1">
    <location>
        <begin position="68"/>
        <end position="92"/>
    </location>
</feature>
<accession>A0A848KBL6</accession>
<reference evidence="2 3" key="2">
    <citation type="submission" date="2020-06" db="EMBL/GenBank/DDBJ databases">
        <title>Antribacter stalactiti gen. nov., sp. nov., a new member of the family Nacardiaceae isolated from a cave.</title>
        <authorList>
            <person name="Kim I.S."/>
        </authorList>
    </citation>
    <scope>NUCLEOTIDE SEQUENCE [LARGE SCALE GENOMIC DNA]</scope>
    <source>
        <strain evidence="2 3">YC2-7</strain>
    </source>
</reference>
<dbReference type="AlphaFoldDB" id="A0A848KBL6"/>
<proteinExistence type="predicted"/>
<gene>
    <name evidence="2" type="ORF">FGL95_07655</name>
</gene>
<organism evidence="2 3">
    <name type="scientific">Antrihabitans stalactiti</name>
    <dbReference type="NCBI Taxonomy" id="2584121"/>
    <lineage>
        <taxon>Bacteria</taxon>
        <taxon>Bacillati</taxon>
        <taxon>Actinomycetota</taxon>
        <taxon>Actinomycetes</taxon>
        <taxon>Mycobacteriales</taxon>
        <taxon>Nocardiaceae</taxon>
        <taxon>Antrihabitans</taxon>
    </lineage>
</organism>
<dbReference type="PROSITE" id="PS51257">
    <property type="entry name" value="PROKAR_LIPOPROTEIN"/>
    <property type="match status" value="1"/>
</dbReference>
<dbReference type="RefSeq" id="WP_169585622.1">
    <property type="nucleotide sequence ID" value="NZ_VCQU01000002.1"/>
</dbReference>
<dbReference type="EMBL" id="VCQU01000002">
    <property type="protein sequence ID" value="NMN94908.1"/>
    <property type="molecule type" value="Genomic_DNA"/>
</dbReference>
<protein>
    <submittedName>
        <fullName evidence="2">Sensor domain-containing protein</fullName>
    </submittedName>
</protein>
<name>A0A848KBL6_9NOCA</name>
<evidence type="ECO:0000313" key="2">
    <source>
        <dbReference type="EMBL" id="NMN94908.1"/>
    </source>
</evidence>